<dbReference type="EMBL" id="CM003159">
    <property type="protein sequence ID" value="KIS66190.1"/>
    <property type="molecule type" value="Genomic_DNA"/>
</dbReference>
<dbReference type="OrthoDB" id="2543948at2759"/>
<name>A0A0D1DUC4_MYCMD</name>
<sequence length="332" mass="38183">MRTNIFFLSLDIILLACLAAAMDGWDEGAMADSPFGSDSGTSDSGWLDDLPSDQDLHDAMTKHPSRAGFPLYSFRRDQPAWLPSGGQRRHGRSHHYIPRFKRNVDGLMFGPLSIGLDRFQVFNYPHSLPHLQATYSYGNDWTPINFELLRQAELLHTGVWTYRPEPHLLDDIAIAFERWHRFQSRKPERVVGSYGLRHGQFTWPPVEFLTDVHSRRLVMPESAITHLRSEVIGGLESHGADVAHVYHLSLPTAHGTRHIMMTRLDTVMNTNLRRRSKNSDFWLLLETLTTPASWYRLETNRNIYAILGGMFLPKDAPELFKEHMYPVRVNTH</sequence>
<dbReference type="AlphaFoldDB" id="A0A0D1DUC4"/>
<dbReference type="OMA" id="IAFERWH"/>
<dbReference type="Proteomes" id="UP000000561">
    <property type="component" value="Chromosome 20"/>
</dbReference>
<dbReference type="InParanoid" id="A0A0D1DUC4"/>
<feature type="chain" id="PRO_5002240459" description="Enterotoxin" evidence="1">
    <location>
        <begin position="22"/>
        <end position="332"/>
    </location>
</feature>
<dbReference type="eggNOG" id="ENOG502R2YD">
    <property type="taxonomic scope" value="Eukaryota"/>
</dbReference>
<gene>
    <name evidence="2" type="ORF">UMAG_05926</name>
</gene>
<evidence type="ECO:0000313" key="3">
    <source>
        <dbReference type="Proteomes" id="UP000000561"/>
    </source>
</evidence>
<reference evidence="2 3" key="1">
    <citation type="journal article" date="2006" name="Nature">
        <title>Insights from the genome of the biotrophic fungal plant pathogen Ustilago maydis.</title>
        <authorList>
            <person name="Kamper J."/>
            <person name="Kahmann R."/>
            <person name="Bolker M."/>
            <person name="Ma L.J."/>
            <person name="Brefort T."/>
            <person name="Saville B.J."/>
            <person name="Banuett F."/>
            <person name="Kronstad J.W."/>
            <person name="Gold S.E."/>
            <person name="Muller O."/>
            <person name="Perlin M.H."/>
            <person name="Wosten H.A."/>
            <person name="de Vries R."/>
            <person name="Ruiz-Herrera J."/>
            <person name="Reynaga-Pena C.G."/>
            <person name="Snetselaar K."/>
            <person name="McCann M."/>
            <person name="Perez-Martin J."/>
            <person name="Feldbrugge M."/>
            <person name="Basse C.W."/>
            <person name="Steinberg G."/>
            <person name="Ibeas J.I."/>
            <person name="Holloman W."/>
            <person name="Guzman P."/>
            <person name="Farman M."/>
            <person name="Stajich J.E."/>
            <person name="Sentandreu R."/>
            <person name="Gonzalez-Prieto J.M."/>
            <person name="Kennell J.C."/>
            <person name="Molina L."/>
            <person name="Schirawski J."/>
            <person name="Mendoza-Mendoza A."/>
            <person name="Greilinger D."/>
            <person name="Munch K."/>
            <person name="Rossel N."/>
            <person name="Scherer M."/>
            <person name="Vranes M."/>
            <person name="Ladendorf O."/>
            <person name="Vincon V."/>
            <person name="Fuchs U."/>
            <person name="Sandrock B."/>
            <person name="Meng S."/>
            <person name="Ho E.C."/>
            <person name="Cahill M.J."/>
            <person name="Boyce K.J."/>
            <person name="Klose J."/>
            <person name="Klosterman S.J."/>
            <person name="Deelstra H.J."/>
            <person name="Ortiz-Castellanos L."/>
            <person name="Li W."/>
            <person name="Sanchez-Alonso P."/>
            <person name="Schreier P.H."/>
            <person name="Hauser-Hahn I."/>
            <person name="Vaupel M."/>
            <person name="Koopmann E."/>
            <person name="Friedrich G."/>
            <person name="Voss H."/>
            <person name="Schluter T."/>
            <person name="Margolis J."/>
            <person name="Platt D."/>
            <person name="Swimmer C."/>
            <person name="Gnirke A."/>
            <person name="Chen F."/>
            <person name="Vysotskaia V."/>
            <person name="Mannhaupt G."/>
            <person name="Guldener U."/>
            <person name="Munsterkotter M."/>
            <person name="Haase D."/>
            <person name="Oesterheld M."/>
            <person name="Mewes H.W."/>
            <person name="Mauceli E.W."/>
            <person name="DeCaprio D."/>
            <person name="Wade C.M."/>
            <person name="Butler J."/>
            <person name="Young S."/>
            <person name="Jaffe D.B."/>
            <person name="Calvo S."/>
            <person name="Nusbaum C."/>
            <person name="Galagan J."/>
            <person name="Birren B.W."/>
        </authorList>
    </citation>
    <scope>NUCLEOTIDE SEQUENCE [LARGE SCALE GENOMIC DNA]</scope>
    <source>
        <strain evidence="3">DSM 14603 / FGSC 9021 / UM521</strain>
    </source>
</reference>
<dbReference type="RefSeq" id="XP_011392262.1">
    <property type="nucleotide sequence ID" value="XM_011393960.1"/>
</dbReference>
<organism evidence="2 3">
    <name type="scientific">Mycosarcoma maydis</name>
    <name type="common">Corn smut fungus</name>
    <name type="synonym">Ustilago maydis</name>
    <dbReference type="NCBI Taxonomy" id="5270"/>
    <lineage>
        <taxon>Eukaryota</taxon>
        <taxon>Fungi</taxon>
        <taxon>Dikarya</taxon>
        <taxon>Basidiomycota</taxon>
        <taxon>Ustilaginomycotina</taxon>
        <taxon>Ustilaginomycetes</taxon>
        <taxon>Ustilaginales</taxon>
        <taxon>Ustilaginaceae</taxon>
        <taxon>Mycosarcoma</taxon>
    </lineage>
</organism>
<keyword evidence="1" id="KW-0732">Signal</keyword>
<keyword evidence="3" id="KW-1185">Reference proteome</keyword>
<evidence type="ECO:0000313" key="2">
    <source>
        <dbReference type="EMBL" id="KIS66190.1"/>
    </source>
</evidence>
<dbReference type="KEGG" id="uma:UMAG_05926"/>
<dbReference type="GeneID" id="23565676"/>
<evidence type="ECO:0000256" key="1">
    <source>
        <dbReference type="SAM" id="SignalP"/>
    </source>
</evidence>
<protein>
    <recommendedName>
        <fullName evidence="4">Enterotoxin</fullName>
    </recommendedName>
</protein>
<feature type="signal peptide" evidence="1">
    <location>
        <begin position="1"/>
        <end position="21"/>
    </location>
</feature>
<evidence type="ECO:0008006" key="4">
    <source>
        <dbReference type="Google" id="ProtNLM"/>
    </source>
</evidence>
<dbReference type="VEuPathDB" id="FungiDB:UMAG_05926"/>
<proteinExistence type="predicted"/>
<accession>A0A0D1DUC4</accession>